<evidence type="ECO:0000256" key="1">
    <source>
        <dbReference type="ARBA" id="ARBA00006235"/>
    </source>
</evidence>
<dbReference type="GO" id="GO:0071218">
    <property type="term" value="P:cellular response to misfolded protein"/>
    <property type="evidence" value="ECO:0007669"/>
    <property type="project" value="TreeGrafter"/>
</dbReference>
<dbReference type="InterPro" id="IPR027417">
    <property type="entry name" value="P-loop_NTPase"/>
</dbReference>
<dbReference type="OrthoDB" id="19623at2759"/>
<sequence length="327" mass="37154">MLLPLTIFGAAFFGSGIFVWDTIKSNTICRYTECCEEKHVPFDLKKLKYTFSERMYGQPLVNEIVNILSAHKKTLYDDSKKSKKALVLSLHGWSGVGKNFAATMIAEALFKNGMQSKFVKVFMGKKDFDCSNIHKTQADLINKVNEIVKKCPLSLIIFDEIHDMCPSILDAIKPMLDHHHAVDGIDYRNSIFIFISNIGGKEIATSLLELYSQGIKRNEVEFHNFEPIIRRTAYSTGGFEKSSTIAQHLIDHYIPFLPLEQHHVEMCALAEFRAHGVQPTEEMMVDALSVITYGPTEEQPIFANNGCKRFTKQIPYVIQKHKAKTEL</sequence>
<name>A0A8J9UNW3_9NEOP</name>
<protein>
    <recommendedName>
        <fullName evidence="2">AAA+ ATPase domain-containing protein</fullName>
    </recommendedName>
</protein>
<dbReference type="GO" id="GO:0012505">
    <property type="term" value="C:endomembrane system"/>
    <property type="evidence" value="ECO:0007669"/>
    <property type="project" value="UniProtKB-ARBA"/>
</dbReference>
<dbReference type="Proteomes" id="UP000838878">
    <property type="component" value="Chromosome 3"/>
</dbReference>
<comment type="similarity">
    <text evidence="1">Belongs to the ClpA/ClpB family. Torsin subfamily.</text>
</comment>
<feature type="domain" description="AAA+ ATPase" evidence="2">
    <location>
        <begin position="84"/>
        <end position="226"/>
    </location>
</feature>
<accession>A0A8J9UNW3</accession>
<dbReference type="SMART" id="SM00382">
    <property type="entry name" value="AAA"/>
    <property type="match status" value="1"/>
</dbReference>
<evidence type="ECO:0000313" key="3">
    <source>
        <dbReference type="EMBL" id="CAH0722344.1"/>
    </source>
</evidence>
<dbReference type="GO" id="GO:0016887">
    <property type="term" value="F:ATP hydrolysis activity"/>
    <property type="evidence" value="ECO:0007669"/>
    <property type="project" value="InterPro"/>
</dbReference>
<dbReference type="AlphaFoldDB" id="A0A8J9UNW3"/>
<dbReference type="InterPro" id="IPR010448">
    <property type="entry name" value="Torsin"/>
</dbReference>
<dbReference type="EMBL" id="OV170223">
    <property type="protein sequence ID" value="CAH0722344.1"/>
    <property type="molecule type" value="Genomic_DNA"/>
</dbReference>
<evidence type="ECO:0000259" key="2">
    <source>
        <dbReference type="SMART" id="SM00382"/>
    </source>
</evidence>
<evidence type="ECO:0000313" key="4">
    <source>
        <dbReference type="Proteomes" id="UP000838878"/>
    </source>
</evidence>
<dbReference type="PANTHER" id="PTHR10760:SF2">
    <property type="entry name" value="LD13476P-RELATED"/>
    <property type="match status" value="1"/>
</dbReference>
<dbReference type="Gene3D" id="3.40.50.300">
    <property type="entry name" value="P-loop containing nucleotide triphosphate hydrolases"/>
    <property type="match status" value="1"/>
</dbReference>
<dbReference type="PRINTS" id="PR00300">
    <property type="entry name" value="CLPPROTEASEA"/>
</dbReference>
<dbReference type="InterPro" id="IPR003593">
    <property type="entry name" value="AAA+_ATPase"/>
</dbReference>
<dbReference type="Pfam" id="PF21376">
    <property type="entry name" value="TOR1A_C"/>
    <property type="match status" value="1"/>
</dbReference>
<keyword evidence="4" id="KW-1185">Reference proteome</keyword>
<reference evidence="3" key="1">
    <citation type="submission" date="2021-12" db="EMBL/GenBank/DDBJ databases">
        <authorList>
            <person name="Martin H S."/>
        </authorList>
    </citation>
    <scope>NUCLEOTIDE SEQUENCE</scope>
</reference>
<organism evidence="3 4">
    <name type="scientific">Brenthis ino</name>
    <name type="common">lesser marbled fritillary</name>
    <dbReference type="NCBI Taxonomy" id="405034"/>
    <lineage>
        <taxon>Eukaryota</taxon>
        <taxon>Metazoa</taxon>
        <taxon>Ecdysozoa</taxon>
        <taxon>Arthropoda</taxon>
        <taxon>Hexapoda</taxon>
        <taxon>Insecta</taxon>
        <taxon>Pterygota</taxon>
        <taxon>Neoptera</taxon>
        <taxon>Endopterygota</taxon>
        <taxon>Lepidoptera</taxon>
        <taxon>Glossata</taxon>
        <taxon>Ditrysia</taxon>
        <taxon>Papilionoidea</taxon>
        <taxon>Nymphalidae</taxon>
        <taxon>Heliconiinae</taxon>
        <taxon>Argynnini</taxon>
        <taxon>Brenthis</taxon>
    </lineage>
</organism>
<dbReference type="InterPro" id="IPR001270">
    <property type="entry name" value="ClpA/B"/>
</dbReference>
<dbReference type="SUPFAM" id="SSF52540">
    <property type="entry name" value="P-loop containing nucleoside triphosphate hydrolases"/>
    <property type="match status" value="1"/>
</dbReference>
<dbReference type="GO" id="GO:0005737">
    <property type="term" value="C:cytoplasm"/>
    <property type="evidence" value="ECO:0007669"/>
    <property type="project" value="UniProtKB-ARBA"/>
</dbReference>
<feature type="non-terminal residue" evidence="3">
    <location>
        <position position="327"/>
    </location>
</feature>
<dbReference type="InterPro" id="IPR049337">
    <property type="entry name" value="TOR1A_C"/>
</dbReference>
<dbReference type="GO" id="GO:0005524">
    <property type="term" value="F:ATP binding"/>
    <property type="evidence" value="ECO:0007669"/>
    <property type="project" value="InterPro"/>
</dbReference>
<dbReference type="Pfam" id="PF06309">
    <property type="entry name" value="Torsin"/>
    <property type="match status" value="1"/>
</dbReference>
<dbReference type="PANTHER" id="PTHR10760">
    <property type="entry name" value="TORSIN"/>
    <property type="match status" value="1"/>
</dbReference>
<gene>
    <name evidence="3" type="ORF">BINO364_LOCUS8318</name>
</gene>
<proteinExistence type="inferred from homology"/>